<sequence length="393" mass="44489">MSTISSKKREEKERLDIYRCRDDAVEYSFDPPPEARPIKPIRFGAISLVSVERLLLLSHPPGEVTEGEDHRLDGSKRGPFLSTYPVEDKMDAVSADSFGALILCASRFPDLSSVPAVRKESHAKRVNLLVELFFPHPVARSVISGVTGYDRGGSMRDLILLPEILPSVAVGDNTKMCLTSLILFVAAQKIIERMGNPLLKIRLARQRREIDPSGLGPKVPSRFRIDTGDKSTVRPLHQKRFANSAYPECKIRDFDIDMSTPNSARAYKPKDLAVPPDLYKSESMAYLTEVTLLRSWTANWLQYVKWYYTQALLPSVLLKDFFDAPVFTRHWKVKSEDPELIRFGLLWRLYDEVAKKGPSYMGFILADNKLTHPLTLLRGVSGTEFLWFASRAT</sequence>
<evidence type="ECO:0000313" key="2">
    <source>
        <dbReference type="Proteomes" id="UP001358586"/>
    </source>
</evidence>
<evidence type="ECO:0000313" key="1">
    <source>
        <dbReference type="EMBL" id="KAK5769845.1"/>
    </source>
</evidence>
<gene>
    <name evidence="1" type="ORF">PVK06_049967</name>
</gene>
<protein>
    <submittedName>
        <fullName evidence="1">Uncharacterized protein</fullName>
    </submittedName>
</protein>
<reference evidence="1 2" key="1">
    <citation type="submission" date="2023-03" db="EMBL/GenBank/DDBJ databases">
        <title>WGS of Gossypium arboreum.</title>
        <authorList>
            <person name="Yu D."/>
        </authorList>
    </citation>
    <scope>NUCLEOTIDE SEQUENCE [LARGE SCALE GENOMIC DNA]</scope>
    <source>
        <tissue evidence="1">Leaf</tissue>
    </source>
</reference>
<proteinExistence type="predicted"/>
<organism evidence="1 2">
    <name type="scientific">Gossypium arboreum</name>
    <name type="common">Tree cotton</name>
    <name type="synonym">Gossypium nanking</name>
    <dbReference type="NCBI Taxonomy" id="29729"/>
    <lineage>
        <taxon>Eukaryota</taxon>
        <taxon>Viridiplantae</taxon>
        <taxon>Streptophyta</taxon>
        <taxon>Embryophyta</taxon>
        <taxon>Tracheophyta</taxon>
        <taxon>Spermatophyta</taxon>
        <taxon>Magnoliopsida</taxon>
        <taxon>eudicotyledons</taxon>
        <taxon>Gunneridae</taxon>
        <taxon>Pentapetalae</taxon>
        <taxon>rosids</taxon>
        <taxon>malvids</taxon>
        <taxon>Malvales</taxon>
        <taxon>Malvaceae</taxon>
        <taxon>Malvoideae</taxon>
        <taxon>Gossypium</taxon>
    </lineage>
</organism>
<comment type="caution">
    <text evidence="1">The sequence shown here is derived from an EMBL/GenBank/DDBJ whole genome shotgun (WGS) entry which is preliminary data.</text>
</comment>
<dbReference type="Proteomes" id="UP001358586">
    <property type="component" value="Unassembled WGS sequence"/>
</dbReference>
<accession>A0ABR0M9P8</accession>
<dbReference type="EMBL" id="JARKNE010000044">
    <property type="protein sequence ID" value="KAK5769845.1"/>
    <property type="molecule type" value="Genomic_DNA"/>
</dbReference>
<name>A0ABR0M9P8_GOSAR</name>
<keyword evidence="2" id="KW-1185">Reference proteome</keyword>